<dbReference type="GO" id="GO:0006166">
    <property type="term" value="P:purine ribonucleoside salvage"/>
    <property type="evidence" value="ECO:0007669"/>
    <property type="project" value="UniProtKB-KW"/>
</dbReference>
<comment type="function">
    <text evidence="5">Converts the preformed base xanthine, a product of nucleic acid breakdown, to xanthosine 5'-monophosphate (XMP), so it can be reused for RNA or DNA synthesis.</text>
</comment>
<keyword evidence="4 5" id="KW-0660">Purine salvage</keyword>
<dbReference type="Pfam" id="PF00156">
    <property type="entry name" value="Pribosyltran"/>
    <property type="match status" value="1"/>
</dbReference>
<dbReference type="Gene3D" id="3.40.50.2020">
    <property type="match status" value="1"/>
</dbReference>
<evidence type="ECO:0000256" key="5">
    <source>
        <dbReference type="HAMAP-Rule" id="MF_01184"/>
    </source>
</evidence>
<dbReference type="NCBIfam" id="TIGR01744">
    <property type="entry name" value="XPRTase"/>
    <property type="match status" value="1"/>
</dbReference>
<evidence type="ECO:0000256" key="6">
    <source>
        <dbReference type="NCBIfam" id="TIGR01744"/>
    </source>
</evidence>
<dbReference type="SUPFAM" id="SSF53271">
    <property type="entry name" value="PRTase-like"/>
    <property type="match status" value="1"/>
</dbReference>
<feature type="binding site" evidence="5">
    <location>
        <begin position="128"/>
        <end position="132"/>
    </location>
    <ligand>
        <name>5-phospho-alpha-D-ribose 1-diphosphate</name>
        <dbReference type="ChEBI" id="CHEBI:58017"/>
    </ligand>
</feature>
<comment type="catalytic activity">
    <reaction evidence="5">
        <text>XMP + diphosphate = xanthine + 5-phospho-alpha-D-ribose 1-diphosphate</text>
        <dbReference type="Rhea" id="RHEA:10800"/>
        <dbReference type="ChEBI" id="CHEBI:17712"/>
        <dbReference type="ChEBI" id="CHEBI:33019"/>
        <dbReference type="ChEBI" id="CHEBI:57464"/>
        <dbReference type="ChEBI" id="CHEBI:58017"/>
        <dbReference type="EC" id="2.4.2.22"/>
    </reaction>
</comment>
<dbReference type="PANTHER" id="PTHR43864:SF1">
    <property type="entry name" value="XANTHINE PHOSPHORIBOSYLTRANSFERASE"/>
    <property type="match status" value="1"/>
</dbReference>
<proteinExistence type="inferred from homology"/>
<comment type="subcellular location">
    <subcellularLocation>
        <location evidence="5">Cytoplasm</location>
    </subcellularLocation>
</comment>
<dbReference type="FunFam" id="3.40.50.2020:FF:000027">
    <property type="entry name" value="Xanthine phosphoribosyltransferase"/>
    <property type="match status" value="1"/>
</dbReference>
<dbReference type="Proteomes" id="UP001070352">
    <property type="component" value="Unassembled WGS sequence"/>
</dbReference>
<evidence type="ECO:0000313" key="9">
    <source>
        <dbReference type="Proteomes" id="UP001070352"/>
    </source>
</evidence>
<protein>
    <recommendedName>
        <fullName evidence="5 6">Xanthine phosphoribosyltransferase</fullName>
        <shortName evidence="5">XPRTase</shortName>
        <ecNumber evidence="5 6">2.4.2.22</ecNumber>
    </recommendedName>
</protein>
<dbReference type="NCBIfam" id="NF006671">
    <property type="entry name" value="PRK09219.1"/>
    <property type="match status" value="1"/>
</dbReference>
<dbReference type="InterPro" id="IPR000836">
    <property type="entry name" value="PRTase_dom"/>
</dbReference>
<comment type="caution">
    <text evidence="8">The sequence shown here is derived from an EMBL/GenBank/DDBJ whole genome shotgun (WGS) entry which is preliminary data.</text>
</comment>
<dbReference type="GO" id="GO:0005737">
    <property type="term" value="C:cytoplasm"/>
    <property type="evidence" value="ECO:0007669"/>
    <property type="project" value="UniProtKB-SubCell"/>
</dbReference>
<dbReference type="EC" id="2.4.2.22" evidence="5 6"/>
<dbReference type="InterPro" id="IPR010079">
    <property type="entry name" value="Xanthine_PRibTrfase"/>
</dbReference>
<feature type="binding site" evidence="5">
    <location>
        <position position="20"/>
    </location>
    <ligand>
        <name>xanthine</name>
        <dbReference type="ChEBI" id="CHEBI:17712"/>
    </ligand>
</feature>
<dbReference type="InterPro" id="IPR029057">
    <property type="entry name" value="PRTase-like"/>
</dbReference>
<reference evidence="8" key="1">
    <citation type="submission" date="2022-02" db="EMBL/GenBank/DDBJ databases">
        <title>Crop Bioprotection Bacillus Genome Sequencing.</title>
        <authorList>
            <person name="Dunlap C."/>
        </authorList>
    </citation>
    <scope>NUCLEOTIDE SEQUENCE</scope>
    <source>
        <strain evidence="8">M18B4</strain>
    </source>
</reference>
<comment type="pathway">
    <text evidence="5">Purine metabolism; XMP biosynthesis via salvage pathway; XMP from xanthine: step 1/1.</text>
</comment>
<dbReference type="GO" id="GO:0032265">
    <property type="term" value="P:XMP salvage"/>
    <property type="evidence" value="ECO:0007669"/>
    <property type="project" value="UniProtKB-UniRule"/>
</dbReference>
<evidence type="ECO:0000259" key="7">
    <source>
        <dbReference type="Pfam" id="PF00156"/>
    </source>
</evidence>
<dbReference type="HAMAP" id="MF_01184">
    <property type="entry name" value="XPRTase"/>
    <property type="match status" value="1"/>
</dbReference>
<evidence type="ECO:0000256" key="3">
    <source>
        <dbReference type="ARBA" id="ARBA00022679"/>
    </source>
</evidence>
<dbReference type="EMBL" id="JALANJ010000019">
    <property type="protein sequence ID" value="MCY8121622.1"/>
    <property type="molecule type" value="Genomic_DNA"/>
</dbReference>
<evidence type="ECO:0000256" key="4">
    <source>
        <dbReference type="ARBA" id="ARBA00022726"/>
    </source>
</evidence>
<feature type="binding site" evidence="5">
    <location>
        <position position="27"/>
    </location>
    <ligand>
        <name>xanthine</name>
        <dbReference type="ChEBI" id="CHEBI:17712"/>
    </ligand>
</feature>
<dbReference type="CDD" id="cd06223">
    <property type="entry name" value="PRTases_typeI"/>
    <property type="match status" value="1"/>
</dbReference>
<evidence type="ECO:0000256" key="1">
    <source>
        <dbReference type="ARBA" id="ARBA00022490"/>
    </source>
</evidence>
<accession>A0A9Q4HED7</accession>
<comment type="subunit">
    <text evidence="5">Homodimer.</text>
</comment>
<keyword evidence="1 5" id="KW-0963">Cytoplasm</keyword>
<dbReference type="AlphaFoldDB" id="A0A9Q4HED7"/>
<dbReference type="GO" id="GO:0000310">
    <property type="term" value="F:xanthine phosphoribosyltransferase activity"/>
    <property type="evidence" value="ECO:0007669"/>
    <property type="project" value="UniProtKB-UniRule"/>
</dbReference>
<gene>
    <name evidence="5 8" type="primary">xpt</name>
    <name evidence="8" type="ORF">MOC45_13540</name>
</gene>
<name>A0A9Q4HED7_BACSC</name>
<keyword evidence="3 5" id="KW-0808">Transferase</keyword>
<comment type="similarity">
    <text evidence="5">Belongs to the purine/pyrimidine phosphoribosyltransferase family. Xpt subfamily.</text>
</comment>
<organism evidence="8 9">
    <name type="scientific">Bacillus spizizenii</name>
    <name type="common">Bacillus subtilis subsp. spizizenii</name>
    <dbReference type="NCBI Taxonomy" id="96241"/>
    <lineage>
        <taxon>Bacteria</taxon>
        <taxon>Bacillati</taxon>
        <taxon>Bacillota</taxon>
        <taxon>Bacilli</taxon>
        <taxon>Bacillales</taxon>
        <taxon>Bacillaceae</taxon>
        <taxon>Bacillus</taxon>
    </lineage>
</organism>
<dbReference type="RefSeq" id="WP_041906886.1">
    <property type="nucleotide sequence ID" value="NZ_JARSKG010000003.1"/>
</dbReference>
<dbReference type="PANTHER" id="PTHR43864">
    <property type="entry name" value="HYPOXANTHINE/GUANINE PHOSPHORIBOSYLTRANSFERASE"/>
    <property type="match status" value="1"/>
</dbReference>
<sequence length="194" mass="20943">MEALKRKIGEEGVVLSDQVLKVDSFLNHQIDPLLMHKIGDEFAARFANDGITKIVTIESSGIAPAVMTGLKLGVPVVFARKHKSLTLTDNLLTASVYSFTKQTESQIAVSGTHLSDQDHVLIIDDFLANGQAAHGLVSIVKQAGASIAGFGIVIEKSFQPGRDELMNSGYRVESLARIKSLEEGKVSFVQEVHS</sequence>
<dbReference type="GO" id="GO:0046110">
    <property type="term" value="P:xanthine metabolic process"/>
    <property type="evidence" value="ECO:0007669"/>
    <property type="project" value="UniProtKB-UniRule"/>
</dbReference>
<evidence type="ECO:0000256" key="2">
    <source>
        <dbReference type="ARBA" id="ARBA00022676"/>
    </source>
</evidence>
<keyword evidence="2 5" id="KW-0328">Glycosyltransferase</keyword>
<feature type="domain" description="Phosphoribosyltransferase" evidence="7">
    <location>
        <begin position="44"/>
        <end position="157"/>
    </location>
</feature>
<evidence type="ECO:0000313" key="8">
    <source>
        <dbReference type="EMBL" id="MCY8121622.1"/>
    </source>
</evidence>
<feature type="binding site" evidence="5">
    <location>
        <position position="156"/>
    </location>
    <ligand>
        <name>xanthine</name>
        <dbReference type="ChEBI" id="CHEBI:17712"/>
    </ligand>
</feature>
<dbReference type="InterPro" id="IPR050118">
    <property type="entry name" value="Pur/Pyrimidine_PRTase"/>
</dbReference>